<reference evidence="1 2" key="1">
    <citation type="submission" date="2024-06" db="EMBL/GenBank/DDBJ databases">
        <authorList>
            <person name="Chen R.Y."/>
        </authorList>
    </citation>
    <scope>NUCLEOTIDE SEQUENCE [LARGE SCALE GENOMIC DNA]</scope>
    <source>
        <strain evidence="1 2">D2</strain>
    </source>
</reference>
<dbReference type="InterPro" id="IPR021109">
    <property type="entry name" value="Peptidase_aspartic_dom_sf"/>
</dbReference>
<dbReference type="CDD" id="cd05483">
    <property type="entry name" value="retropepsin_like_bacteria"/>
    <property type="match status" value="1"/>
</dbReference>
<dbReference type="Pfam" id="PF13975">
    <property type="entry name" value="gag-asp_proteas"/>
    <property type="match status" value="1"/>
</dbReference>
<protein>
    <submittedName>
        <fullName evidence="1">Retropepsin-like aspartic protease</fullName>
        <ecNumber evidence="1">3.4.23.-</ecNumber>
    </submittedName>
</protein>
<dbReference type="Gene3D" id="2.40.70.10">
    <property type="entry name" value="Acid Proteases"/>
    <property type="match status" value="1"/>
</dbReference>
<dbReference type="EC" id="3.4.23.-" evidence="1"/>
<evidence type="ECO:0000313" key="2">
    <source>
        <dbReference type="Proteomes" id="UP001467690"/>
    </source>
</evidence>
<dbReference type="RefSeq" id="WP_143870615.1">
    <property type="nucleotide sequence ID" value="NZ_CP041660.1"/>
</dbReference>
<evidence type="ECO:0000313" key="1">
    <source>
        <dbReference type="EMBL" id="MER2493264.1"/>
    </source>
</evidence>
<comment type="caution">
    <text evidence="1">The sequence shown here is derived from an EMBL/GenBank/DDBJ whole genome shotgun (WGS) entry which is preliminary data.</text>
</comment>
<dbReference type="SUPFAM" id="SSF50630">
    <property type="entry name" value="Acid proteases"/>
    <property type="match status" value="1"/>
</dbReference>
<name>A0ABV1RJZ4_9ALTE</name>
<dbReference type="InterPro" id="IPR001969">
    <property type="entry name" value="Aspartic_peptidase_AS"/>
</dbReference>
<keyword evidence="1" id="KW-0378">Hydrolase</keyword>
<dbReference type="EMBL" id="JBELOE010000259">
    <property type="protein sequence ID" value="MER2493264.1"/>
    <property type="molecule type" value="Genomic_DNA"/>
</dbReference>
<dbReference type="Proteomes" id="UP001467690">
    <property type="component" value="Unassembled WGS sequence"/>
</dbReference>
<proteinExistence type="predicted"/>
<dbReference type="PROSITE" id="PS00141">
    <property type="entry name" value="ASP_PROTEASE"/>
    <property type="match status" value="1"/>
</dbReference>
<dbReference type="GO" id="GO:0016787">
    <property type="term" value="F:hydrolase activity"/>
    <property type="evidence" value="ECO:0007669"/>
    <property type="project" value="UniProtKB-KW"/>
</dbReference>
<gene>
    <name evidence="1" type="ORF">ABS311_15400</name>
</gene>
<sequence length="338" mass="38675">MNVSYIGRIDDSKSSNPLAQQASDLFSQRAFSEALQTLSQLHQQDANLALDMLNAWNHQVLHLIDAGNNNLAPYIEEYANIPLLQGEQWLIKYRYAVSQDNFEEAAEIVYRNALDFWDTEVWQREAQYMQDAVLAKFKQLKMQNNWALAVDLLELMHWYQDDNAEYTLALAEAYIALQEKQLAENLLVYLADNPDYQNRVEALRLQIVTQQQISIDLQPHGKHFLVEALINEQAAQLMLDTGASYTTVSQGYVERYLQPYQYTFIGSQQMNTAGGIVKADIIKVNRFQLGPVQLNDFTLAVISRADFAMADGLLGMNFLSLFEFNLDQENSILNLKAR</sequence>
<accession>A0ABV1RJZ4</accession>
<organism evidence="1 2">
    <name type="scientific">Catenovulum sediminis</name>
    <dbReference type="NCBI Taxonomy" id="1740262"/>
    <lineage>
        <taxon>Bacteria</taxon>
        <taxon>Pseudomonadati</taxon>
        <taxon>Pseudomonadota</taxon>
        <taxon>Gammaproteobacteria</taxon>
        <taxon>Alteromonadales</taxon>
        <taxon>Alteromonadaceae</taxon>
        <taxon>Catenovulum</taxon>
    </lineage>
</organism>
<keyword evidence="2" id="KW-1185">Reference proteome</keyword>
<dbReference type="InterPro" id="IPR034122">
    <property type="entry name" value="Retropepsin-like_bacterial"/>
</dbReference>